<dbReference type="PROSITE" id="PS01155">
    <property type="entry name" value="ENDONUCLEASE_III_2"/>
    <property type="match status" value="1"/>
</dbReference>
<sequence>MKRIKYKADLDAQQLQWFQRQVLDWYRREGRDLPWRKTMDPYHIVVSEILLHQTTVKTVQPIYEKFLDTFPTIQDLAAAPLEAVKYITDPLGYKVRGSWLHQIAQTVVNDYAGQFPQTLEELLALPGVGRYTAGAVLSFAFGNDAPIVDTNVNRFIGRYFGIEYKRTNAEIQHQLWAVAEAIVPTGQAREFNNALMDMGAMVCTARKPYCLVCPVSQSCIQLQDDGVRAAEERVQYRIRERAQGS</sequence>
<proteinExistence type="inferred from homology"/>
<evidence type="ECO:0000256" key="1">
    <source>
        <dbReference type="ARBA" id="ARBA00000843"/>
    </source>
</evidence>
<dbReference type="Gene3D" id="1.10.340.30">
    <property type="entry name" value="Hypothetical protein, domain 2"/>
    <property type="match status" value="1"/>
</dbReference>
<dbReference type="Proteomes" id="UP000325292">
    <property type="component" value="Chromosome"/>
</dbReference>
<evidence type="ECO:0000256" key="5">
    <source>
        <dbReference type="ARBA" id="ARBA00022023"/>
    </source>
</evidence>
<keyword evidence="12" id="KW-0326">Glycosidase</keyword>
<dbReference type="PANTHER" id="PTHR42944">
    <property type="entry name" value="ADENINE DNA GLYCOSYLASE"/>
    <property type="match status" value="1"/>
</dbReference>
<feature type="domain" description="HhH-GPD" evidence="13">
    <location>
        <begin position="50"/>
        <end position="201"/>
    </location>
</feature>
<accession>A0ABM6RVA5</accession>
<evidence type="ECO:0000313" key="15">
    <source>
        <dbReference type="Proteomes" id="UP000325292"/>
    </source>
</evidence>
<dbReference type="InterPro" id="IPR044298">
    <property type="entry name" value="MIG/MutY"/>
</dbReference>
<dbReference type="Gene3D" id="1.10.1670.10">
    <property type="entry name" value="Helix-hairpin-Helix base-excision DNA repair enzymes (C-terminal)"/>
    <property type="match status" value="1"/>
</dbReference>
<evidence type="ECO:0000256" key="7">
    <source>
        <dbReference type="ARBA" id="ARBA00022763"/>
    </source>
</evidence>
<evidence type="ECO:0000256" key="12">
    <source>
        <dbReference type="ARBA" id="ARBA00023295"/>
    </source>
</evidence>
<keyword evidence="11" id="KW-0234">DNA repair</keyword>
<dbReference type="EMBL" id="CP019454">
    <property type="protein sequence ID" value="AUW95422.1"/>
    <property type="molecule type" value="Genomic_DNA"/>
</dbReference>
<dbReference type="InterPro" id="IPR004036">
    <property type="entry name" value="Endonuclease-III-like_CS2"/>
</dbReference>
<evidence type="ECO:0000256" key="2">
    <source>
        <dbReference type="ARBA" id="ARBA00001966"/>
    </source>
</evidence>
<comment type="similarity">
    <text evidence="3">Belongs to the Nth/MutY family.</text>
</comment>
<evidence type="ECO:0000256" key="11">
    <source>
        <dbReference type="ARBA" id="ARBA00023204"/>
    </source>
</evidence>
<dbReference type="Pfam" id="PF00633">
    <property type="entry name" value="HHH"/>
    <property type="match status" value="1"/>
</dbReference>
<evidence type="ECO:0000256" key="3">
    <source>
        <dbReference type="ARBA" id="ARBA00008343"/>
    </source>
</evidence>
<evidence type="ECO:0000256" key="8">
    <source>
        <dbReference type="ARBA" id="ARBA00022801"/>
    </source>
</evidence>
<dbReference type="InterPro" id="IPR003265">
    <property type="entry name" value="HhH-GPD_domain"/>
</dbReference>
<protein>
    <recommendedName>
        <fullName evidence="5">Adenine DNA glycosylase</fullName>
        <ecNumber evidence="4">3.2.2.31</ecNumber>
    </recommendedName>
</protein>
<keyword evidence="10" id="KW-0411">Iron-sulfur</keyword>
<dbReference type="InterPro" id="IPR011257">
    <property type="entry name" value="DNA_glycosylase"/>
</dbReference>
<dbReference type="PANTHER" id="PTHR42944:SF1">
    <property type="entry name" value="ADENINE DNA GLYCOSYLASE"/>
    <property type="match status" value="1"/>
</dbReference>
<dbReference type="Pfam" id="PF00730">
    <property type="entry name" value="HhH-GPD"/>
    <property type="match status" value="1"/>
</dbReference>
<dbReference type="InterPro" id="IPR023170">
    <property type="entry name" value="HhH_base_excis_C"/>
</dbReference>
<dbReference type="CDD" id="cd00056">
    <property type="entry name" value="ENDO3c"/>
    <property type="match status" value="1"/>
</dbReference>
<keyword evidence="6" id="KW-0479">Metal-binding</keyword>
<dbReference type="EC" id="3.2.2.31" evidence="4"/>
<dbReference type="SUPFAM" id="SSF48150">
    <property type="entry name" value="DNA-glycosylase"/>
    <property type="match status" value="1"/>
</dbReference>
<evidence type="ECO:0000256" key="9">
    <source>
        <dbReference type="ARBA" id="ARBA00023004"/>
    </source>
</evidence>
<reference evidence="14 15" key="1">
    <citation type="journal article" date="2019" name="Sci. Rep.">
        <title>Sulfobacillus thermotolerans: new insights into resistance and metabolic capacities of acidophilic chemolithotrophs.</title>
        <authorList>
            <person name="Panyushkina A.E."/>
            <person name="Babenko V.V."/>
            <person name="Nikitina A.S."/>
            <person name="Selezneva O.V."/>
            <person name="Tsaplina I.A."/>
            <person name="Letarova M.A."/>
            <person name="Kostryukova E.S."/>
            <person name="Letarov A.V."/>
        </authorList>
    </citation>
    <scope>NUCLEOTIDE SEQUENCE [LARGE SCALE GENOMIC DNA]</scope>
    <source>
        <strain evidence="14 15">Kr1</strain>
    </source>
</reference>
<dbReference type="SMART" id="SM00478">
    <property type="entry name" value="ENDO3c"/>
    <property type="match status" value="1"/>
</dbReference>
<evidence type="ECO:0000256" key="10">
    <source>
        <dbReference type="ARBA" id="ARBA00023014"/>
    </source>
</evidence>
<comment type="cofactor">
    <cofactor evidence="2">
        <name>[4Fe-4S] cluster</name>
        <dbReference type="ChEBI" id="CHEBI:49883"/>
    </cofactor>
</comment>
<evidence type="ECO:0000256" key="6">
    <source>
        <dbReference type="ARBA" id="ARBA00022723"/>
    </source>
</evidence>
<evidence type="ECO:0000313" key="14">
    <source>
        <dbReference type="EMBL" id="AUW95422.1"/>
    </source>
</evidence>
<keyword evidence="8" id="KW-0378">Hydrolase</keyword>
<keyword evidence="7" id="KW-0227">DNA damage</keyword>
<evidence type="ECO:0000259" key="13">
    <source>
        <dbReference type="SMART" id="SM00478"/>
    </source>
</evidence>
<name>A0ABM6RVA5_9FIRM</name>
<keyword evidence="9" id="KW-0408">Iron</keyword>
<organism evidence="14 15">
    <name type="scientific">Sulfobacillus thermotolerans</name>
    <dbReference type="NCBI Taxonomy" id="338644"/>
    <lineage>
        <taxon>Bacteria</taxon>
        <taxon>Bacillati</taxon>
        <taxon>Bacillota</taxon>
        <taxon>Clostridia</taxon>
        <taxon>Eubacteriales</taxon>
        <taxon>Clostridiales Family XVII. Incertae Sedis</taxon>
        <taxon>Sulfobacillus</taxon>
    </lineage>
</organism>
<keyword evidence="15" id="KW-1185">Reference proteome</keyword>
<comment type="catalytic activity">
    <reaction evidence="1">
        <text>Hydrolyzes free adenine bases from 7,8-dihydro-8-oxoguanine:adenine mismatched double-stranded DNA, leaving an apurinic site.</text>
        <dbReference type="EC" id="3.2.2.31"/>
    </reaction>
</comment>
<gene>
    <name evidence="14" type="ORF">BXT84_05645</name>
</gene>
<evidence type="ECO:0000256" key="4">
    <source>
        <dbReference type="ARBA" id="ARBA00012045"/>
    </source>
</evidence>
<dbReference type="InterPro" id="IPR000445">
    <property type="entry name" value="HhH_motif"/>
</dbReference>